<sequence>MNTKKSLKTTPSQQSVRQEQRQKNNLSASLADDFFSDQFASFVNQSPSSFSSPGQQEHYFNFHGRTNSNESSSRYAEMNSVSQQQQQQQQQQRQYNKITTSSTVLLSPVKKSAFSFISTPSNSVNLLKINQGKEINEINDNDSDDDNSITPRPQSPKQSMLIINNNKKKQEQQSKEINQLSAETTWKRIQAEKEREKDKIQRCYNKRVLIHEQMIQLQKEIKNIEIKTKEAMDSEDYLQAQTLEQQQTKLTEKLWDVFGHTEEQVEQQIHTCWKTLADLLAKETEAAKKLANACKHTKDERERQLLKYHIDNERKYEEKLQQINQQRGKLDEEKSEIAFDMEMWEQSNTEFKNKMDELVHKEKSKKNEVTLKMKNVQMEIDELMERLGELQQKRDEYEAEIHQLDITMHETTNQYVPEKEALENDHILVQQRKHTIEKKSIQLDREDEHLYREMEQLTKDEERGKNELDSLQEQITMATKQLEQGQEEHDAILNIFHEYIQSRDDLVINKKQAMIQAHNSVTHQIKSSETKRHQLYTAQCRLEDQESTIQNLKSQLNSLNRQKKLAVETRQLQLAAEARSQIQSIESTLIDSEAIRDDRQKSVDKSLVLLRDEEYQMEKLKKECINIQQTSSKEYNPFIIFD</sequence>
<dbReference type="OrthoDB" id="2416276at2759"/>
<feature type="region of interest" description="Disordered" evidence="2">
    <location>
        <begin position="136"/>
        <end position="159"/>
    </location>
</feature>
<feature type="coiled-coil region" evidence="1">
    <location>
        <begin position="280"/>
        <end position="414"/>
    </location>
</feature>
<dbReference type="AlphaFoldDB" id="A0A8H7VM29"/>
<keyword evidence="4" id="KW-1185">Reference proteome</keyword>
<feature type="region of interest" description="Disordered" evidence="2">
    <location>
        <begin position="1"/>
        <end position="28"/>
    </location>
</feature>
<proteinExistence type="predicted"/>
<feature type="coiled-coil region" evidence="1">
    <location>
        <begin position="535"/>
        <end position="569"/>
    </location>
</feature>
<feature type="coiled-coil region" evidence="1">
    <location>
        <begin position="454"/>
        <end position="488"/>
    </location>
</feature>
<evidence type="ECO:0000313" key="3">
    <source>
        <dbReference type="EMBL" id="KAG2227691.1"/>
    </source>
</evidence>
<keyword evidence="1" id="KW-0175">Coiled coil</keyword>
<evidence type="ECO:0000256" key="1">
    <source>
        <dbReference type="SAM" id="Coils"/>
    </source>
</evidence>
<dbReference type="EMBL" id="JAEPRB010000005">
    <property type="protein sequence ID" value="KAG2227691.1"/>
    <property type="molecule type" value="Genomic_DNA"/>
</dbReference>
<accession>A0A8H7VM29</accession>
<evidence type="ECO:0000256" key="2">
    <source>
        <dbReference type="SAM" id="MobiDB-lite"/>
    </source>
</evidence>
<comment type="caution">
    <text evidence="3">The sequence shown here is derived from an EMBL/GenBank/DDBJ whole genome shotgun (WGS) entry which is preliminary data.</text>
</comment>
<protein>
    <submittedName>
        <fullName evidence="3">Uncharacterized protein</fullName>
    </submittedName>
</protein>
<dbReference type="Proteomes" id="UP000646827">
    <property type="component" value="Unassembled WGS sequence"/>
</dbReference>
<gene>
    <name evidence="3" type="ORF">INT45_004733</name>
</gene>
<organism evidence="3 4">
    <name type="scientific">Circinella minor</name>
    <dbReference type="NCBI Taxonomy" id="1195481"/>
    <lineage>
        <taxon>Eukaryota</taxon>
        <taxon>Fungi</taxon>
        <taxon>Fungi incertae sedis</taxon>
        <taxon>Mucoromycota</taxon>
        <taxon>Mucoromycotina</taxon>
        <taxon>Mucoromycetes</taxon>
        <taxon>Mucorales</taxon>
        <taxon>Lichtheimiaceae</taxon>
        <taxon>Circinella</taxon>
    </lineage>
</organism>
<feature type="compositionally biased region" description="Acidic residues" evidence="2">
    <location>
        <begin position="137"/>
        <end position="147"/>
    </location>
</feature>
<feature type="compositionally biased region" description="Polar residues" evidence="2">
    <location>
        <begin position="1"/>
        <end position="17"/>
    </location>
</feature>
<evidence type="ECO:0000313" key="4">
    <source>
        <dbReference type="Proteomes" id="UP000646827"/>
    </source>
</evidence>
<reference evidence="3 4" key="1">
    <citation type="submission" date="2020-12" db="EMBL/GenBank/DDBJ databases">
        <title>Metabolic potential, ecology and presence of endohyphal bacteria is reflected in genomic diversity of Mucoromycotina.</title>
        <authorList>
            <person name="Muszewska A."/>
            <person name="Okrasinska A."/>
            <person name="Steczkiewicz K."/>
            <person name="Drgas O."/>
            <person name="Orlowska M."/>
            <person name="Perlinska-Lenart U."/>
            <person name="Aleksandrzak-Piekarczyk T."/>
            <person name="Szatraj K."/>
            <person name="Zielenkiewicz U."/>
            <person name="Pilsyk S."/>
            <person name="Malc E."/>
            <person name="Mieczkowski P."/>
            <person name="Kruszewska J.S."/>
            <person name="Biernat P."/>
            <person name="Pawlowska J."/>
        </authorList>
    </citation>
    <scope>NUCLEOTIDE SEQUENCE [LARGE SCALE GENOMIC DNA]</scope>
    <source>
        <strain evidence="3 4">CBS 142.35</strain>
    </source>
</reference>
<name>A0A8H7VM29_9FUNG</name>